<dbReference type="Proteomes" id="UP000250235">
    <property type="component" value="Unassembled WGS sequence"/>
</dbReference>
<proteinExistence type="predicted"/>
<feature type="signal peptide" evidence="2">
    <location>
        <begin position="1"/>
        <end position="20"/>
    </location>
</feature>
<keyword evidence="5" id="KW-1185">Reference proteome</keyword>
<gene>
    <name evidence="4" type="ORF">F511_07831</name>
</gene>
<dbReference type="OrthoDB" id="903386at2759"/>
<sequence length="130" mass="14325">MAKSVLTFLLVHCLVGVALSSRPDFDSQKAQSWHNDWCVAQADAPIHKMQIFIDYACGITDCSSIQEGGQCFKPNNVYDHASFALNQDYRRSGICNADIGFKTTVDPCNLVTSLLIVTLNLSKVSSAIFY</sequence>
<evidence type="ECO:0000256" key="1">
    <source>
        <dbReference type="ARBA" id="ARBA00022729"/>
    </source>
</evidence>
<feature type="chain" id="PRO_5016373738" evidence="2">
    <location>
        <begin position="21"/>
        <end position="130"/>
    </location>
</feature>
<dbReference type="InterPro" id="IPR044788">
    <property type="entry name" value="X8_dom_prot"/>
</dbReference>
<dbReference type="Pfam" id="PF07983">
    <property type="entry name" value="X8"/>
    <property type="match status" value="1"/>
</dbReference>
<dbReference type="PANTHER" id="PTHR31044">
    <property type="entry name" value="BETA-1,3 GLUCANASE"/>
    <property type="match status" value="1"/>
</dbReference>
<evidence type="ECO:0000259" key="3">
    <source>
        <dbReference type="SMART" id="SM00768"/>
    </source>
</evidence>
<dbReference type="EMBL" id="KQ995297">
    <property type="protein sequence ID" value="KZV47417.1"/>
    <property type="molecule type" value="Genomic_DNA"/>
</dbReference>
<accession>A0A2Z7CN92</accession>
<evidence type="ECO:0000256" key="2">
    <source>
        <dbReference type="SAM" id="SignalP"/>
    </source>
</evidence>
<reference evidence="4 5" key="1">
    <citation type="journal article" date="2015" name="Proc. Natl. Acad. Sci. U.S.A.">
        <title>The resurrection genome of Boea hygrometrica: A blueprint for survival of dehydration.</title>
        <authorList>
            <person name="Xiao L."/>
            <person name="Yang G."/>
            <person name="Zhang L."/>
            <person name="Yang X."/>
            <person name="Zhao S."/>
            <person name="Ji Z."/>
            <person name="Zhou Q."/>
            <person name="Hu M."/>
            <person name="Wang Y."/>
            <person name="Chen M."/>
            <person name="Xu Y."/>
            <person name="Jin H."/>
            <person name="Xiao X."/>
            <person name="Hu G."/>
            <person name="Bao F."/>
            <person name="Hu Y."/>
            <person name="Wan P."/>
            <person name="Li L."/>
            <person name="Deng X."/>
            <person name="Kuang T."/>
            <person name="Xiang C."/>
            <person name="Zhu J.K."/>
            <person name="Oliver M.J."/>
            <person name="He Y."/>
        </authorList>
    </citation>
    <scope>NUCLEOTIDE SEQUENCE [LARGE SCALE GENOMIC DNA]</scope>
    <source>
        <strain evidence="5">cv. XS01</strain>
    </source>
</reference>
<dbReference type="PANTHER" id="PTHR31044:SF52">
    <property type="entry name" value="OS01G0631500 PROTEIN"/>
    <property type="match status" value="1"/>
</dbReference>
<dbReference type="AlphaFoldDB" id="A0A2Z7CN92"/>
<evidence type="ECO:0000313" key="5">
    <source>
        <dbReference type="Proteomes" id="UP000250235"/>
    </source>
</evidence>
<dbReference type="InterPro" id="IPR012946">
    <property type="entry name" value="X8"/>
</dbReference>
<organism evidence="4 5">
    <name type="scientific">Dorcoceras hygrometricum</name>
    <dbReference type="NCBI Taxonomy" id="472368"/>
    <lineage>
        <taxon>Eukaryota</taxon>
        <taxon>Viridiplantae</taxon>
        <taxon>Streptophyta</taxon>
        <taxon>Embryophyta</taxon>
        <taxon>Tracheophyta</taxon>
        <taxon>Spermatophyta</taxon>
        <taxon>Magnoliopsida</taxon>
        <taxon>eudicotyledons</taxon>
        <taxon>Gunneridae</taxon>
        <taxon>Pentapetalae</taxon>
        <taxon>asterids</taxon>
        <taxon>lamiids</taxon>
        <taxon>Lamiales</taxon>
        <taxon>Gesneriaceae</taxon>
        <taxon>Didymocarpoideae</taxon>
        <taxon>Trichosporeae</taxon>
        <taxon>Loxocarpinae</taxon>
        <taxon>Dorcoceras</taxon>
    </lineage>
</organism>
<protein>
    <submittedName>
        <fullName evidence="4">Glucan endo-1,3-beta-glucosidase</fullName>
    </submittedName>
</protein>
<feature type="domain" description="X8" evidence="3">
    <location>
        <begin position="36"/>
        <end position="110"/>
    </location>
</feature>
<dbReference type="SMART" id="SM00768">
    <property type="entry name" value="X8"/>
    <property type="match status" value="1"/>
</dbReference>
<evidence type="ECO:0000313" key="4">
    <source>
        <dbReference type="EMBL" id="KZV47417.1"/>
    </source>
</evidence>
<name>A0A2Z7CN92_9LAMI</name>
<dbReference type="GO" id="GO:0009506">
    <property type="term" value="C:plasmodesma"/>
    <property type="evidence" value="ECO:0007669"/>
    <property type="project" value="UniProtKB-ARBA"/>
</dbReference>
<keyword evidence="1 2" id="KW-0732">Signal</keyword>